<dbReference type="NCBIfam" id="TIGR01141">
    <property type="entry name" value="hisC"/>
    <property type="match status" value="1"/>
</dbReference>
<dbReference type="PROSITE" id="PS00599">
    <property type="entry name" value="AA_TRANSFER_CLASS_2"/>
    <property type="match status" value="1"/>
</dbReference>
<proteinExistence type="inferred from homology"/>
<gene>
    <name evidence="9 11" type="primary">hisC</name>
    <name evidence="11" type="ORF">CKY39_01065</name>
</gene>
<dbReference type="EMBL" id="CP023284">
    <property type="protein sequence ID" value="ATA51967.1"/>
    <property type="molecule type" value="Genomic_DNA"/>
</dbReference>
<evidence type="ECO:0000256" key="7">
    <source>
        <dbReference type="ARBA" id="ARBA00022898"/>
    </source>
</evidence>
<evidence type="ECO:0000256" key="3">
    <source>
        <dbReference type="ARBA" id="ARBA00007970"/>
    </source>
</evidence>
<dbReference type="InterPro" id="IPR015422">
    <property type="entry name" value="PyrdxlP-dep_Trfase_small"/>
</dbReference>
<keyword evidence="9" id="KW-0028">Amino-acid biosynthesis</keyword>
<dbReference type="Pfam" id="PF00155">
    <property type="entry name" value="Aminotran_1_2"/>
    <property type="match status" value="1"/>
</dbReference>
<dbReference type="UniPathway" id="UPA00031">
    <property type="reaction ID" value="UER00012"/>
</dbReference>
<feature type="domain" description="Aminotransferase class I/classII large" evidence="10">
    <location>
        <begin position="38"/>
        <end position="377"/>
    </location>
</feature>
<dbReference type="Proteomes" id="UP000217154">
    <property type="component" value="Chromosome"/>
</dbReference>
<dbReference type="InterPro" id="IPR005861">
    <property type="entry name" value="HisP_aminotrans"/>
</dbReference>
<dbReference type="InterPro" id="IPR015424">
    <property type="entry name" value="PyrdxlP-dep_Trfase"/>
</dbReference>
<comment type="cofactor">
    <cofactor evidence="1 9">
        <name>pyridoxal 5'-phosphate</name>
        <dbReference type="ChEBI" id="CHEBI:597326"/>
    </cofactor>
</comment>
<dbReference type="GO" id="GO:0030170">
    <property type="term" value="F:pyridoxal phosphate binding"/>
    <property type="evidence" value="ECO:0007669"/>
    <property type="project" value="InterPro"/>
</dbReference>
<dbReference type="CDD" id="cd00609">
    <property type="entry name" value="AAT_like"/>
    <property type="match status" value="1"/>
</dbReference>
<dbReference type="Gene3D" id="3.40.640.10">
    <property type="entry name" value="Type I PLP-dependent aspartate aminotransferase-like (Major domain)"/>
    <property type="match status" value="1"/>
</dbReference>
<dbReference type="InterPro" id="IPR001917">
    <property type="entry name" value="Aminotrans_II_pyridoxalP_BS"/>
</dbReference>
<comment type="similarity">
    <text evidence="3 9">Belongs to the class-II pyridoxal-phosphate-dependent aminotransferase family. Histidinol-phosphate aminotransferase subfamily.</text>
</comment>
<evidence type="ECO:0000313" key="11">
    <source>
        <dbReference type="EMBL" id="ATA51967.1"/>
    </source>
</evidence>
<evidence type="ECO:0000256" key="1">
    <source>
        <dbReference type="ARBA" id="ARBA00001933"/>
    </source>
</evidence>
<evidence type="ECO:0000256" key="2">
    <source>
        <dbReference type="ARBA" id="ARBA00005011"/>
    </source>
</evidence>
<evidence type="ECO:0000256" key="8">
    <source>
        <dbReference type="ARBA" id="ARBA00047481"/>
    </source>
</evidence>
<dbReference type="GO" id="GO:0004400">
    <property type="term" value="F:histidinol-phosphate transaminase activity"/>
    <property type="evidence" value="ECO:0007669"/>
    <property type="project" value="UniProtKB-UniRule"/>
</dbReference>
<sequence length="385" mass="40588">MSAAIHAFARPEVPPLPPYNAGLSSDAVRARYGVSEIARLASNENPYGPSPAVARALVDLAARAGTYPDANSTALRAAIAQRTGALPGEVVIGNGSEDILQMLCQALLSPGDRVLTQRPAFGLHEIYPRMMGAQVELLTLTPELGFDIDAWCAALARGPKVVMLANPSNPVGCMFDAGDFARLLAAVPAGTLLVVDEAYYEYARLAPGYPDVLALLRAWQAAGEGRAPWIVLRTFSKAWGLAGLRVGYGVASDAALVQLLDRVRTPFNVNLAAQAAALAAWGDEAFMAQAVARTVQQREALAAQLRALAGSVWPGLRIAPSAANFLFVDLGRPNAPVNEALLARGIIVKPWKEPGFETFIRVSVGTDADNARFVQALAEIAGGQG</sequence>
<organism evidence="11 12">
    <name type="scientific">Variovorax boronicumulans</name>
    <dbReference type="NCBI Taxonomy" id="436515"/>
    <lineage>
        <taxon>Bacteria</taxon>
        <taxon>Pseudomonadati</taxon>
        <taxon>Pseudomonadota</taxon>
        <taxon>Betaproteobacteria</taxon>
        <taxon>Burkholderiales</taxon>
        <taxon>Comamonadaceae</taxon>
        <taxon>Variovorax</taxon>
    </lineage>
</organism>
<reference evidence="11 12" key="1">
    <citation type="submission" date="2017-09" db="EMBL/GenBank/DDBJ databases">
        <title>The diverse metabolic capabilities of V. boronicumulans make it an excellent choice for continued studies on novel biodegradation.</title>
        <authorList>
            <person name="Sun S."/>
        </authorList>
    </citation>
    <scope>NUCLEOTIDE SEQUENCE [LARGE SCALE GENOMIC DNA]</scope>
    <source>
        <strain evidence="11 12">J1</strain>
    </source>
</reference>
<evidence type="ECO:0000256" key="6">
    <source>
        <dbReference type="ARBA" id="ARBA00022679"/>
    </source>
</evidence>
<dbReference type="InterPro" id="IPR004839">
    <property type="entry name" value="Aminotransferase_I/II_large"/>
</dbReference>
<evidence type="ECO:0000313" key="12">
    <source>
        <dbReference type="Proteomes" id="UP000217154"/>
    </source>
</evidence>
<dbReference type="SUPFAM" id="SSF53383">
    <property type="entry name" value="PLP-dependent transferases"/>
    <property type="match status" value="1"/>
</dbReference>
<protein>
    <recommendedName>
        <fullName evidence="9">Histidinol-phosphate aminotransferase</fullName>
        <ecNumber evidence="9">2.6.1.9</ecNumber>
    </recommendedName>
    <alternativeName>
        <fullName evidence="9">Imidazole acetol-phosphate transaminase</fullName>
    </alternativeName>
</protein>
<dbReference type="Gene3D" id="3.90.1150.10">
    <property type="entry name" value="Aspartate Aminotransferase, domain 1"/>
    <property type="match status" value="1"/>
</dbReference>
<dbReference type="HAMAP" id="MF_01023">
    <property type="entry name" value="HisC_aminotrans_2"/>
    <property type="match status" value="1"/>
</dbReference>
<dbReference type="InterPro" id="IPR050106">
    <property type="entry name" value="HistidinolP_aminotransfase"/>
</dbReference>
<evidence type="ECO:0000256" key="4">
    <source>
        <dbReference type="ARBA" id="ARBA00011738"/>
    </source>
</evidence>
<dbReference type="GO" id="GO:0000105">
    <property type="term" value="P:L-histidine biosynthetic process"/>
    <property type="evidence" value="ECO:0007669"/>
    <property type="project" value="UniProtKB-UniRule"/>
</dbReference>
<keyword evidence="6 9" id="KW-0808">Transferase</keyword>
<dbReference type="KEGG" id="vbo:CKY39_01065"/>
<evidence type="ECO:0000256" key="9">
    <source>
        <dbReference type="HAMAP-Rule" id="MF_01023"/>
    </source>
</evidence>
<comment type="catalytic activity">
    <reaction evidence="8 9">
        <text>L-histidinol phosphate + 2-oxoglutarate = 3-(imidazol-4-yl)-2-oxopropyl phosphate + L-glutamate</text>
        <dbReference type="Rhea" id="RHEA:23744"/>
        <dbReference type="ChEBI" id="CHEBI:16810"/>
        <dbReference type="ChEBI" id="CHEBI:29985"/>
        <dbReference type="ChEBI" id="CHEBI:57766"/>
        <dbReference type="ChEBI" id="CHEBI:57980"/>
        <dbReference type="EC" id="2.6.1.9"/>
    </reaction>
</comment>
<comment type="subunit">
    <text evidence="4 9">Homodimer.</text>
</comment>
<dbReference type="PANTHER" id="PTHR43643">
    <property type="entry name" value="HISTIDINOL-PHOSPHATE AMINOTRANSFERASE 2"/>
    <property type="match status" value="1"/>
</dbReference>
<dbReference type="RefSeq" id="WP_095743147.1">
    <property type="nucleotide sequence ID" value="NZ_CP023284.1"/>
</dbReference>
<feature type="modified residue" description="N6-(pyridoxal phosphate)lysine" evidence="9">
    <location>
        <position position="237"/>
    </location>
</feature>
<accession>A0A250DC69</accession>
<dbReference type="PANTHER" id="PTHR43643:SF3">
    <property type="entry name" value="HISTIDINOL-PHOSPHATE AMINOTRANSFERASE"/>
    <property type="match status" value="1"/>
</dbReference>
<dbReference type="AlphaFoldDB" id="A0A250DC69"/>
<keyword evidence="7 9" id="KW-0663">Pyridoxal phosphate</keyword>
<dbReference type="EC" id="2.6.1.9" evidence="9"/>
<comment type="pathway">
    <text evidence="2 9">Amino-acid biosynthesis; L-histidine biosynthesis; L-histidine from 5-phospho-alpha-D-ribose 1-diphosphate: step 7/9.</text>
</comment>
<evidence type="ECO:0000256" key="5">
    <source>
        <dbReference type="ARBA" id="ARBA00022576"/>
    </source>
</evidence>
<name>A0A250DC69_9BURK</name>
<dbReference type="InterPro" id="IPR015421">
    <property type="entry name" value="PyrdxlP-dep_Trfase_major"/>
</dbReference>
<keyword evidence="9" id="KW-0368">Histidine biosynthesis</keyword>
<evidence type="ECO:0000259" key="10">
    <source>
        <dbReference type="Pfam" id="PF00155"/>
    </source>
</evidence>
<dbReference type="NCBIfam" id="NF003496">
    <property type="entry name" value="PRK05166.1"/>
    <property type="match status" value="1"/>
</dbReference>
<keyword evidence="5 9" id="KW-0032">Aminotransferase</keyword>